<dbReference type="PROSITE" id="PS51892">
    <property type="entry name" value="SUBTILASE"/>
    <property type="match status" value="1"/>
</dbReference>
<sequence>MSKIALTNGFTTSRTRIAMALGATLLSMTGVARAADFSDGVHEYARGRILVEGRAGLAGDDLDKILKAHGGKRRKMGQSNLQIVDLPAGANETAIVEKLRRNPALRLVELDRKYKSTLAVNDPYIGSEWHIAKIGADIAWDTTQGAGVTIAILDSGVDGTHPDLAPNMVAGYNMASNNTDTSDVCGHGTAVAGAAAARSNNGTGVASVAGQAKIMPIRIASYDSATGSCQAYSSTIANGITWAADRGARIANVSYGPLAGNATIQSAANYMKSKGGLVFVSAGNNGLNESTTPTTSLIAVSATDQYDKKTSWSTHGAFVSLAAPGASIWTTSKGGSYGGWNGTSFASPVAAGVAALMMAANPSLDGAKIEQALFSSAVDLGAAGRDSSFGYGRVNAAAAVRAVRASVPVADTQKPASTITSPAASSSVSGLATVNVTATDNVGVTRVDLSANGTIVATDAASPFSFSWNSANSANGMVALVATAYDAAGNFMASAPVSVNVANGSVTPTPAPAKDITAPVSSIDNPVAGTVSGIVAISARATDDSGPAGLFTRLYIDNTMVGQGYGGVQSYSWNTALWSTGTHTIQFNAADAAGNWVPKQVTVTVVR</sequence>
<keyword evidence="7" id="KW-0732">Signal</keyword>
<comment type="caution">
    <text evidence="10">The sequence shown here is derived from an EMBL/GenBank/DDBJ whole genome shotgun (WGS) entry which is preliminary data.</text>
</comment>
<dbReference type="InterPro" id="IPR013783">
    <property type="entry name" value="Ig-like_fold"/>
</dbReference>
<dbReference type="Pfam" id="PF00082">
    <property type="entry name" value="Peptidase_S8"/>
    <property type="match status" value="1"/>
</dbReference>
<keyword evidence="2 5" id="KW-0645">Protease</keyword>
<protein>
    <submittedName>
        <fullName evidence="10">Peptidase S8</fullName>
    </submittedName>
</protein>
<evidence type="ECO:0000259" key="8">
    <source>
        <dbReference type="Pfam" id="PF00082"/>
    </source>
</evidence>
<reference evidence="10 11" key="1">
    <citation type="submission" date="2017-10" db="EMBL/GenBank/DDBJ databases">
        <title>Massilia psychrophilum sp. nov., a novel purple-pigmented bacterium isolated from Tianshan glacier, Xinjiang Municipality, China.</title>
        <authorList>
            <person name="Wang H."/>
        </authorList>
    </citation>
    <scope>NUCLEOTIDE SEQUENCE [LARGE SCALE GENOMIC DNA]</scope>
    <source>
        <strain evidence="10 11">JCM 30074</strain>
    </source>
</reference>
<dbReference type="PIRSF" id="PIRSF037901">
    <property type="entry name" value="Subtilisin_rel_Nmul_A1891"/>
    <property type="match status" value="1"/>
</dbReference>
<dbReference type="InterPro" id="IPR036852">
    <property type="entry name" value="Peptidase_S8/S53_dom_sf"/>
</dbReference>
<keyword evidence="11" id="KW-1185">Reference proteome</keyword>
<dbReference type="InterPro" id="IPR017315">
    <property type="entry name" value="Pep_S8A_subtilisin_pbac-2"/>
</dbReference>
<feature type="active site" description="Charge relay system" evidence="5">
    <location>
        <position position="154"/>
    </location>
</feature>
<dbReference type="PROSITE" id="PS00136">
    <property type="entry name" value="SUBTILASE_ASP"/>
    <property type="match status" value="1"/>
</dbReference>
<evidence type="ECO:0000259" key="9">
    <source>
        <dbReference type="Pfam" id="PF22148"/>
    </source>
</evidence>
<keyword evidence="3 5" id="KW-0378">Hydrolase</keyword>
<evidence type="ECO:0000256" key="5">
    <source>
        <dbReference type="PROSITE-ProRule" id="PRU01240"/>
    </source>
</evidence>
<feature type="signal peptide" evidence="7">
    <location>
        <begin position="1"/>
        <end position="34"/>
    </location>
</feature>
<evidence type="ECO:0000313" key="11">
    <source>
        <dbReference type="Proteomes" id="UP000230390"/>
    </source>
</evidence>
<dbReference type="Gene3D" id="3.40.50.200">
    <property type="entry name" value="Peptidase S8/S53 domain"/>
    <property type="match status" value="1"/>
</dbReference>
<dbReference type="PRINTS" id="PR00723">
    <property type="entry name" value="SUBTILISIN"/>
</dbReference>
<dbReference type="PROSITE" id="PS00138">
    <property type="entry name" value="SUBTILASE_SER"/>
    <property type="match status" value="1"/>
</dbReference>
<dbReference type="InterPro" id="IPR023828">
    <property type="entry name" value="Peptidase_S8_Ser-AS"/>
</dbReference>
<dbReference type="Pfam" id="PF22148">
    <property type="entry name" value="Fervidolysin_NPro-like"/>
    <property type="match status" value="1"/>
</dbReference>
<feature type="chain" id="PRO_5013970396" evidence="7">
    <location>
        <begin position="35"/>
        <end position="607"/>
    </location>
</feature>
<feature type="domain" description="Peptidase S8/S53" evidence="8">
    <location>
        <begin position="145"/>
        <end position="392"/>
    </location>
</feature>
<proteinExistence type="inferred from homology"/>
<dbReference type="InterPro" id="IPR000209">
    <property type="entry name" value="Peptidase_S8/S53_dom"/>
</dbReference>
<dbReference type="OrthoDB" id="9790784at2"/>
<dbReference type="PANTHER" id="PTHR43806:SF11">
    <property type="entry name" value="CEREVISIN-RELATED"/>
    <property type="match status" value="1"/>
</dbReference>
<dbReference type="Gene3D" id="2.60.40.10">
    <property type="entry name" value="Immunoglobulins"/>
    <property type="match status" value="2"/>
</dbReference>
<comment type="similarity">
    <text evidence="1 5 6">Belongs to the peptidase S8 family.</text>
</comment>
<name>A0A2G8T944_9BURK</name>
<evidence type="ECO:0000256" key="7">
    <source>
        <dbReference type="SAM" id="SignalP"/>
    </source>
</evidence>
<evidence type="ECO:0000256" key="3">
    <source>
        <dbReference type="ARBA" id="ARBA00022801"/>
    </source>
</evidence>
<dbReference type="InterPro" id="IPR022398">
    <property type="entry name" value="Peptidase_S8_His-AS"/>
</dbReference>
<dbReference type="RefSeq" id="WP_099793586.1">
    <property type="nucleotide sequence ID" value="NZ_JBHLYV010000004.1"/>
</dbReference>
<feature type="active site" description="Charge relay system" evidence="5">
    <location>
        <position position="187"/>
    </location>
</feature>
<dbReference type="GO" id="GO:0006508">
    <property type="term" value="P:proteolysis"/>
    <property type="evidence" value="ECO:0007669"/>
    <property type="project" value="UniProtKB-KW"/>
</dbReference>
<dbReference type="InterPro" id="IPR050131">
    <property type="entry name" value="Peptidase_S8_subtilisin-like"/>
</dbReference>
<dbReference type="GO" id="GO:0004252">
    <property type="term" value="F:serine-type endopeptidase activity"/>
    <property type="evidence" value="ECO:0007669"/>
    <property type="project" value="UniProtKB-UniRule"/>
</dbReference>
<dbReference type="PROSITE" id="PS00137">
    <property type="entry name" value="SUBTILASE_HIS"/>
    <property type="match status" value="1"/>
</dbReference>
<dbReference type="InterPro" id="IPR054399">
    <property type="entry name" value="Fervidolysin-like_N_prodom"/>
</dbReference>
<dbReference type="Proteomes" id="UP000230390">
    <property type="component" value="Unassembled WGS sequence"/>
</dbReference>
<evidence type="ECO:0000313" key="10">
    <source>
        <dbReference type="EMBL" id="PIL42198.1"/>
    </source>
</evidence>
<dbReference type="EMBL" id="PDOC01000033">
    <property type="protein sequence ID" value="PIL42198.1"/>
    <property type="molecule type" value="Genomic_DNA"/>
</dbReference>
<dbReference type="InterPro" id="IPR023827">
    <property type="entry name" value="Peptidase_S8_Asp-AS"/>
</dbReference>
<dbReference type="Pfam" id="PF17957">
    <property type="entry name" value="Big_7"/>
    <property type="match status" value="2"/>
</dbReference>
<evidence type="ECO:0000256" key="6">
    <source>
        <dbReference type="RuleBase" id="RU003355"/>
    </source>
</evidence>
<evidence type="ECO:0000256" key="2">
    <source>
        <dbReference type="ARBA" id="ARBA00022670"/>
    </source>
</evidence>
<evidence type="ECO:0000256" key="1">
    <source>
        <dbReference type="ARBA" id="ARBA00011073"/>
    </source>
</evidence>
<evidence type="ECO:0000256" key="4">
    <source>
        <dbReference type="ARBA" id="ARBA00022825"/>
    </source>
</evidence>
<dbReference type="AlphaFoldDB" id="A0A2G8T944"/>
<keyword evidence="4 5" id="KW-0720">Serine protease</keyword>
<organism evidence="10 11">
    <name type="scientific">Massilia eurypsychrophila</name>
    <dbReference type="NCBI Taxonomy" id="1485217"/>
    <lineage>
        <taxon>Bacteria</taxon>
        <taxon>Pseudomonadati</taxon>
        <taxon>Pseudomonadota</taxon>
        <taxon>Betaproteobacteria</taxon>
        <taxon>Burkholderiales</taxon>
        <taxon>Oxalobacteraceae</taxon>
        <taxon>Telluria group</taxon>
        <taxon>Massilia</taxon>
    </lineage>
</organism>
<feature type="domain" description="Fervidolysin-like N-terminal prodomain" evidence="9">
    <location>
        <begin position="37"/>
        <end position="110"/>
    </location>
</feature>
<accession>A0A2G8T944</accession>
<dbReference type="InterPro" id="IPR015500">
    <property type="entry name" value="Peptidase_S8_subtilisin-rel"/>
</dbReference>
<gene>
    <name evidence="10" type="ORF">CR105_25690</name>
</gene>
<dbReference type="SUPFAM" id="SSF52743">
    <property type="entry name" value="Subtilisin-like"/>
    <property type="match status" value="1"/>
</dbReference>
<feature type="active site" description="Charge relay system" evidence="5">
    <location>
        <position position="344"/>
    </location>
</feature>
<dbReference type="PANTHER" id="PTHR43806">
    <property type="entry name" value="PEPTIDASE S8"/>
    <property type="match status" value="1"/>
</dbReference>